<comment type="function">
    <text evidence="7 9">Necessary for efficient RNA polymerase transcription elongation past template-encoded arresting sites. The arresting sites in DNA have the property of trapping a certain fraction of elongating RNA polymerases that pass through, resulting in locked ternary complexes. Cleavage of the nascent transcript by cleavage factors such as GreA or GreB allows the resumption of elongation from the new 3'terminus. GreA releases sequences of 2 to 3 nucleotides.</text>
</comment>
<evidence type="ECO:0000313" key="12">
    <source>
        <dbReference type="EMBL" id="RFT06897.1"/>
    </source>
</evidence>
<dbReference type="InterPro" id="IPR023459">
    <property type="entry name" value="Tscrpt_elong_fac_GreA/B_fam"/>
</dbReference>
<dbReference type="OrthoDB" id="9808774at2"/>
<sequence>MHDELTQVDIDKMKEELQHRIQVLRPQLIEEVKVARSFGDLSENFEYKAAKREKNRNDSRIRYLENMIKTAVVIDGTAAGDGVALFDKVTFYLEEEETEETIQLVTTLRQDALKGLISKESPVGKALLGHQVGDRVCIHVSDSYHYYVQIRKIEKTGEDPDIPISTF</sequence>
<evidence type="ECO:0000256" key="5">
    <source>
        <dbReference type="ARBA" id="ARBA00023125"/>
    </source>
</evidence>
<dbReference type="Pfam" id="PF03449">
    <property type="entry name" value="GreA_GreB_N"/>
    <property type="match status" value="1"/>
</dbReference>
<dbReference type="HAMAP" id="MF_00105">
    <property type="entry name" value="GreA_GreB"/>
    <property type="match status" value="1"/>
</dbReference>
<dbReference type="PANTHER" id="PTHR30437">
    <property type="entry name" value="TRANSCRIPTION ELONGATION FACTOR GREA"/>
    <property type="match status" value="1"/>
</dbReference>
<dbReference type="SUPFAM" id="SSF54534">
    <property type="entry name" value="FKBP-like"/>
    <property type="match status" value="1"/>
</dbReference>
<evidence type="ECO:0000256" key="7">
    <source>
        <dbReference type="ARBA" id="ARBA00024916"/>
    </source>
</evidence>
<evidence type="ECO:0000256" key="2">
    <source>
        <dbReference type="ARBA" id="ARBA00013729"/>
    </source>
</evidence>
<dbReference type="Gene3D" id="3.10.50.30">
    <property type="entry name" value="Transcription elongation factor, GreA/GreB, C-terminal domain"/>
    <property type="match status" value="1"/>
</dbReference>
<organism evidence="12 13">
    <name type="scientific">Evtepia gabavorous</name>
    <dbReference type="NCBI Taxonomy" id="2211183"/>
    <lineage>
        <taxon>Bacteria</taxon>
        <taxon>Bacillati</taxon>
        <taxon>Bacillota</taxon>
        <taxon>Clostridia</taxon>
        <taxon>Eubacteriales</taxon>
        <taxon>Evtepia</taxon>
    </lineage>
</organism>
<dbReference type="SUPFAM" id="SSF46557">
    <property type="entry name" value="GreA transcript cleavage protein, N-terminal domain"/>
    <property type="match status" value="1"/>
</dbReference>
<comment type="caution">
    <text evidence="12">The sequence shown here is derived from an EMBL/GenBank/DDBJ whole genome shotgun (WGS) entry which is preliminary data.</text>
</comment>
<dbReference type="PANTHER" id="PTHR30437:SF4">
    <property type="entry name" value="TRANSCRIPTION ELONGATION FACTOR GREA"/>
    <property type="match status" value="1"/>
</dbReference>
<accession>A0A3E2B4G8</accession>
<dbReference type="InterPro" id="IPR036953">
    <property type="entry name" value="GreA/GreB_C_sf"/>
</dbReference>
<dbReference type="EMBL" id="QQRQ01000006">
    <property type="protein sequence ID" value="RFT06897.1"/>
    <property type="molecule type" value="Genomic_DNA"/>
</dbReference>
<evidence type="ECO:0000256" key="4">
    <source>
        <dbReference type="ARBA" id="ARBA00023054"/>
    </source>
</evidence>
<dbReference type="GO" id="GO:0032784">
    <property type="term" value="P:regulation of DNA-templated transcription elongation"/>
    <property type="evidence" value="ECO:0007669"/>
    <property type="project" value="UniProtKB-UniRule"/>
</dbReference>
<evidence type="ECO:0000256" key="9">
    <source>
        <dbReference type="HAMAP-Rule" id="MF_00105"/>
    </source>
</evidence>
<dbReference type="FunFam" id="1.10.287.180:FF:000001">
    <property type="entry name" value="Transcription elongation factor GreA"/>
    <property type="match status" value="1"/>
</dbReference>
<evidence type="ECO:0000313" key="13">
    <source>
        <dbReference type="Proteomes" id="UP000260649"/>
    </source>
</evidence>
<comment type="similarity">
    <text evidence="1 9">Belongs to the GreA/GreB family.</text>
</comment>
<proteinExistence type="inferred from homology"/>
<keyword evidence="3 9" id="KW-0805">Transcription regulation</keyword>
<keyword evidence="6 9" id="KW-0804">Transcription</keyword>
<evidence type="ECO:0000256" key="8">
    <source>
        <dbReference type="ARBA" id="ARBA00030776"/>
    </source>
</evidence>
<dbReference type="GO" id="GO:0003746">
    <property type="term" value="F:translation elongation factor activity"/>
    <property type="evidence" value="ECO:0007669"/>
    <property type="project" value="UniProtKB-KW"/>
</dbReference>
<dbReference type="PROSITE" id="PS00830">
    <property type="entry name" value="GREAB_2"/>
    <property type="match status" value="1"/>
</dbReference>
<keyword evidence="12" id="KW-0648">Protein biosynthesis</keyword>
<evidence type="ECO:0000259" key="10">
    <source>
        <dbReference type="Pfam" id="PF01272"/>
    </source>
</evidence>
<keyword evidence="13" id="KW-1185">Reference proteome</keyword>
<dbReference type="RefSeq" id="WP_021919066.1">
    <property type="nucleotide sequence ID" value="NZ_CAKXKJ010000006.1"/>
</dbReference>
<evidence type="ECO:0000259" key="11">
    <source>
        <dbReference type="Pfam" id="PF03449"/>
    </source>
</evidence>
<dbReference type="Gene3D" id="1.10.287.180">
    <property type="entry name" value="Transcription elongation factor, GreA/GreB, N-terminal domain"/>
    <property type="match status" value="1"/>
</dbReference>
<keyword evidence="5 9" id="KW-0238">DNA-binding</keyword>
<dbReference type="Pfam" id="PF01272">
    <property type="entry name" value="GreA_GreB"/>
    <property type="match status" value="1"/>
</dbReference>
<keyword evidence="4" id="KW-0175">Coiled coil</keyword>
<dbReference type="Proteomes" id="UP000260649">
    <property type="component" value="Unassembled WGS sequence"/>
</dbReference>
<feature type="domain" description="Transcription elongation factor GreA/GreB N-terminal" evidence="11">
    <location>
        <begin position="5"/>
        <end position="73"/>
    </location>
</feature>
<dbReference type="InterPro" id="IPR001437">
    <property type="entry name" value="Tscrpt_elong_fac_GreA/B_C"/>
</dbReference>
<dbReference type="InterPro" id="IPR028624">
    <property type="entry name" value="Tscrpt_elong_fac_GreA/B"/>
</dbReference>
<evidence type="ECO:0000256" key="3">
    <source>
        <dbReference type="ARBA" id="ARBA00023015"/>
    </source>
</evidence>
<reference evidence="12 13" key="1">
    <citation type="submission" date="2018-07" db="EMBL/GenBank/DDBJ databases">
        <title>GABA Modulating Bacteria of the Human Gut Microbiota.</title>
        <authorList>
            <person name="Strandwitz P."/>
            <person name="Kim K.H."/>
            <person name="Terekhova D."/>
            <person name="Liu J.K."/>
            <person name="Sharma A."/>
            <person name="Levering J."/>
            <person name="Mcdonald D."/>
            <person name="Dietrich D."/>
            <person name="Ramadhar T.R."/>
            <person name="Lekbua A."/>
            <person name="Mroue N."/>
            <person name="Liston C."/>
            <person name="Stewart E.J."/>
            <person name="Dubin M.J."/>
            <person name="Zengler K."/>
            <person name="Knight R."/>
            <person name="Gilbert J.A."/>
            <person name="Clardy J."/>
            <person name="Lewis K."/>
        </authorList>
    </citation>
    <scope>NUCLEOTIDE SEQUENCE [LARGE SCALE GENOMIC DNA]</scope>
    <source>
        <strain evidence="12 13">KLE1738</strain>
    </source>
</reference>
<dbReference type="GeneID" id="97995180"/>
<keyword evidence="12" id="KW-0251">Elongation factor</keyword>
<dbReference type="PIRSF" id="PIRSF006092">
    <property type="entry name" value="GreA_GreB"/>
    <property type="match status" value="1"/>
</dbReference>
<dbReference type="GO" id="GO:0003677">
    <property type="term" value="F:DNA binding"/>
    <property type="evidence" value="ECO:0007669"/>
    <property type="project" value="UniProtKB-UniRule"/>
</dbReference>
<evidence type="ECO:0000256" key="1">
    <source>
        <dbReference type="ARBA" id="ARBA00008213"/>
    </source>
</evidence>
<dbReference type="GO" id="GO:0006354">
    <property type="term" value="P:DNA-templated transcription elongation"/>
    <property type="evidence" value="ECO:0007669"/>
    <property type="project" value="TreeGrafter"/>
</dbReference>
<gene>
    <name evidence="9" type="primary">greA</name>
    <name evidence="12" type="ORF">DV520_05445</name>
</gene>
<dbReference type="InterPro" id="IPR022691">
    <property type="entry name" value="Tscrpt_elong_fac_GreA/B_N"/>
</dbReference>
<protein>
    <recommendedName>
        <fullName evidence="2 9">Transcription elongation factor GreA</fullName>
    </recommendedName>
    <alternativeName>
        <fullName evidence="8 9">Transcript cleavage factor GreA</fullName>
    </alternativeName>
</protein>
<evidence type="ECO:0000256" key="6">
    <source>
        <dbReference type="ARBA" id="ARBA00023163"/>
    </source>
</evidence>
<dbReference type="InterPro" id="IPR036805">
    <property type="entry name" value="Tscrpt_elong_fac_GreA/B_N_sf"/>
</dbReference>
<name>A0A3E2B4G8_9FIRM</name>
<dbReference type="GO" id="GO:0070063">
    <property type="term" value="F:RNA polymerase binding"/>
    <property type="evidence" value="ECO:0007669"/>
    <property type="project" value="InterPro"/>
</dbReference>
<dbReference type="InterPro" id="IPR018151">
    <property type="entry name" value="TF_GreA/GreB_CS"/>
</dbReference>
<dbReference type="AlphaFoldDB" id="A0A3E2B4G8"/>
<feature type="domain" description="Transcription elongation factor GreA/GreB C-terminal" evidence="10">
    <location>
        <begin position="81"/>
        <end position="154"/>
    </location>
</feature>